<dbReference type="GO" id="GO:0003779">
    <property type="term" value="F:actin binding"/>
    <property type="evidence" value="ECO:0007669"/>
    <property type="project" value="InterPro"/>
</dbReference>
<organism evidence="3 4">
    <name type="scientific">Chrysophaeum taylorii</name>
    <dbReference type="NCBI Taxonomy" id="2483200"/>
    <lineage>
        <taxon>Eukaryota</taxon>
        <taxon>Sar</taxon>
        <taxon>Stramenopiles</taxon>
        <taxon>Ochrophyta</taxon>
        <taxon>Pelagophyceae</taxon>
        <taxon>Pelagomonadales</taxon>
        <taxon>Pelagomonadaceae</taxon>
        <taxon>Chrysophaeum</taxon>
    </lineage>
</organism>
<accession>A0AAD7UJQ0</accession>
<dbReference type="PROSITE" id="PS51263">
    <property type="entry name" value="ADF_H"/>
    <property type="match status" value="1"/>
</dbReference>
<dbReference type="Pfam" id="PF00241">
    <property type="entry name" value="Cofilin_ADF"/>
    <property type="match status" value="1"/>
</dbReference>
<dbReference type="InterPro" id="IPR029006">
    <property type="entry name" value="ADF-H/Gelsolin-like_dom_sf"/>
</dbReference>
<dbReference type="Proteomes" id="UP001230188">
    <property type="component" value="Unassembled WGS sequence"/>
</dbReference>
<dbReference type="PROSITE" id="PS51354">
    <property type="entry name" value="GLUTAREDOXIN_2"/>
    <property type="match status" value="1"/>
</dbReference>
<protein>
    <recommendedName>
        <fullName evidence="2">ADF-H domain-containing protein</fullName>
    </recommendedName>
</protein>
<gene>
    <name evidence="3" type="ORF">CTAYLR_005463</name>
</gene>
<feature type="domain" description="ADF-H" evidence="2">
    <location>
        <begin position="1"/>
        <end position="148"/>
    </location>
</feature>
<feature type="compositionally biased region" description="Low complexity" evidence="1">
    <location>
        <begin position="224"/>
        <end position="269"/>
    </location>
</feature>
<dbReference type="SUPFAM" id="SSF55753">
    <property type="entry name" value="Actin depolymerizing proteins"/>
    <property type="match status" value="1"/>
</dbReference>
<reference evidence="3" key="1">
    <citation type="submission" date="2023-01" db="EMBL/GenBank/DDBJ databases">
        <title>Metagenome sequencing of chrysophaentin producing Chrysophaeum taylorii.</title>
        <authorList>
            <person name="Davison J."/>
            <person name="Bewley C."/>
        </authorList>
    </citation>
    <scope>NUCLEOTIDE SEQUENCE</scope>
    <source>
        <strain evidence="3">NIES-1699</strain>
    </source>
</reference>
<name>A0AAD7UJQ0_9STRA</name>
<proteinExistence type="predicted"/>
<dbReference type="AlphaFoldDB" id="A0AAD7UJQ0"/>
<dbReference type="EMBL" id="JAQMWT010000139">
    <property type="protein sequence ID" value="KAJ8609499.1"/>
    <property type="molecule type" value="Genomic_DNA"/>
</dbReference>
<evidence type="ECO:0000313" key="3">
    <source>
        <dbReference type="EMBL" id="KAJ8609499.1"/>
    </source>
</evidence>
<evidence type="ECO:0000259" key="2">
    <source>
        <dbReference type="PROSITE" id="PS51263"/>
    </source>
</evidence>
<evidence type="ECO:0000256" key="1">
    <source>
        <dbReference type="SAM" id="MobiDB-lite"/>
    </source>
</evidence>
<comment type="caution">
    <text evidence="3">The sequence shown here is derived from an EMBL/GenBank/DDBJ whole genome shotgun (WGS) entry which is preliminary data.</text>
</comment>
<evidence type="ECO:0000313" key="4">
    <source>
        <dbReference type="Proteomes" id="UP001230188"/>
    </source>
</evidence>
<sequence>MIPTTVSDELKQAWLKLLDDTTEVFWLTAHYENKSHLVLKETGIGGRTECLASVADATEVIFGGFRVTAVDEGGATTQHISPDGGEASGYRVKHVMFQYNAPGAPVMSKARASSDRGLVQEALPSSHCQFQIEELKDLSEDEIIRKLSSVGARPSYYDFDNHFARGRLALSAAEASGHDINHVTPRGKKPSDEEPALLPDDAEPPSAVDEAAPATEAPAEEAPTEAAPAEASPTEAAPAEAAPAEAAPAEEAPAATEKAPAEEAPAAEAARTEEAIPGPPVDASPATVSTAAVAKVKKASPESHAILLFTSVPASTVIEGHQTFIRQTFNGRKIPFKELDGMDMSKKEERNKLFGISGLRGAYPQVFVNLDGEITFIGDFDQINELNDCDELPKDILDANPGIPTLSKTFAMFLVDE</sequence>
<keyword evidence="4" id="KW-1185">Reference proteome</keyword>
<dbReference type="CDD" id="cd02066">
    <property type="entry name" value="GRX_family"/>
    <property type="match status" value="1"/>
</dbReference>
<dbReference type="Gene3D" id="3.40.20.10">
    <property type="entry name" value="Severin"/>
    <property type="match status" value="1"/>
</dbReference>
<feature type="region of interest" description="Disordered" evidence="1">
    <location>
        <begin position="179"/>
        <end position="285"/>
    </location>
</feature>
<dbReference type="SMART" id="SM00102">
    <property type="entry name" value="ADF"/>
    <property type="match status" value="1"/>
</dbReference>
<dbReference type="Gene3D" id="3.40.30.10">
    <property type="entry name" value="Glutaredoxin"/>
    <property type="match status" value="1"/>
</dbReference>
<dbReference type="InterPro" id="IPR002108">
    <property type="entry name" value="ADF-H"/>
</dbReference>